<proteinExistence type="predicted"/>
<reference evidence="11" key="1">
    <citation type="submission" date="2021-11" db="EMBL/GenBank/DDBJ databases">
        <authorList>
            <person name="Rodrigo-Torres L."/>
            <person name="Arahal R. D."/>
            <person name="Lucena T."/>
        </authorList>
    </citation>
    <scope>NUCLEOTIDE SEQUENCE</scope>
    <source>
        <strain evidence="11">CECT 7929</strain>
    </source>
</reference>
<keyword evidence="12" id="KW-1185">Reference proteome</keyword>
<dbReference type="InterPro" id="IPR050582">
    <property type="entry name" value="HAD-like_SerB"/>
</dbReference>
<dbReference type="SUPFAM" id="SSF56784">
    <property type="entry name" value="HAD-like"/>
    <property type="match status" value="1"/>
</dbReference>
<evidence type="ECO:0000256" key="3">
    <source>
        <dbReference type="ARBA" id="ARBA00012640"/>
    </source>
</evidence>
<evidence type="ECO:0000256" key="2">
    <source>
        <dbReference type="ARBA" id="ARBA00005135"/>
    </source>
</evidence>
<keyword evidence="6 11" id="KW-0378">Hydrolase</keyword>
<comment type="caution">
    <text evidence="11">The sequence shown here is derived from an EMBL/GenBank/DDBJ whole genome shotgun (WGS) entry which is preliminary data.</text>
</comment>
<keyword evidence="5" id="KW-0479">Metal-binding</keyword>
<evidence type="ECO:0000256" key="1">
    <source>
        <dbReference type="ARBA" id="ARBA00001946"/>
    </source>
</evidence>
<evidence type="ECO:0000313" key="12">
    <source>
        <dbReference type="Proteomes" id="UP000838672"/>
    </source>
</evidence>
<name>A0ABM8ZWJ7_9VIBR</name>
<comment type="cofactor">
    <cofactor evidence="1">
        <name>Mg(2+)</name>
        <dbReference type="ChEBI" id="CHEBI:18420"/>
    </cofactor>
</comment>
<dbReference type="PANTHER" id="PTHR43344:SF2">
    <property type="entry name" value="PHOSPHOSERINE PHOSPHATASE"/>
    <property type="match status" value="1"/>
</dbReference>
<evidence type="ECO:0000256" key="4">
    <source>
        <dbReference type="ARBA" id="ARBA00022605"/>
    </source>
</evidence>
<evidence type="ECO:0000256" key="7">
    <source>
        <dbReference type="ARBA" id="ARBA00022842"/>
    </source>
</evidence>
<evidence type="ECO:0000256" key="8">
    <source>
        <dbReference type="ARBA" id="ARBA00023299"/>
    </source>
</evidence>
<evidence type="ECO:0000313" key="11">
    <source>
        <dbReference type="EMBL" id="CAH0534703.1"/>
    </source>
</evidence>
<dbReference type="EC" id="3.1.3.3" evidence="3"/>
<dbReference type="Proteomes" id="UP000838672">
    <property type="component" value="Unassembled WGS sequence"/>
</dbReference>
<comment type="catalytic activity">
    <reaction evidence="9">
        <text>O-phospho-L-serine + H2O = L-serine + phosphate</text>
        <dbReference type="Rhea" id="RHEA:21208"/>
        <dbReference type="ChEBI" id="CHEBI:15377"/>
        <dbReference type="ChEBI" id="CHEBI:33384"/>
        <dbReference type="ChEBI" id="CHEBI:43474"/>
        <dbReference type="ChEBI" id="CHEBI:57524"/>
        <dbReference type="EC" id="3.1.3.3"/>
    </reaction>
</comment>
<comment type="catalytic activity">
    <reaction evidence="10">
        <text>O-phospho-D-serine + H2O = D-serine + phosphate</text>
        <dbReference type="Rhea" id="RHEA:24873"/>
        <dbReference type="ChEBI" id="CHEBI:15377"/>
        <dbReference type="ChEBI" id="CHEBI:35247"/>
        <dbReference type="ChEBI" id="CHEBI:43474"/>
        <dbReference type="ChEBI" id="CHEBI:58680"/>
        <dbReference type="EC" id="3.1.3.3"/>
    </reaction>
</comment>
<keyword evidence="7" id="KW-0460">Magnesium</keyword>
<organism evidence="11 12">
    <name type="scientific">Vibrio stylophorae</name>
    <dbReference type="NCBI Taxonomy" id="659351"/>
    <lineage>
        <taxon>Bacteria</taxon>
        <taxon>Pseudomonadati</taxon>
        <taxon>Pseudomonadota</taxon>
        <taxon>Gammaproteobacteria</taxon>
        <taxon>Vibrionales</taxon>
        <taxon>Vibrionaceae</taxon>
        <taxon>Vibrio</taxon>
    </lineage>
</organism>
<dbReference type="InterPro" id="IPR023214">
    <property type="entry name" value="HAD_sf"/>
</dbReference>
<dbReference type="PANTHER" id="PTHR43344">
    <property type="entry name" value="PHOSPHOSERINE PHOSPHATASE"/>
    <property type="match status" value="1"/>
</dbReference>
<accession>A0ABM8ZWJ7</accession>
<keyword evidence="4" id="KW-0028">Amino-acid biosynthesis</keyword>
<dbReference type="InterPro" id="IPR036412">
    <property type="entry name" value="HAD-like_sf"/>
</dbReference>
<dbReference type="Gene3D" id="1.10.150.210">
    <property type="entry name" value="Phosphoserine phosphatase, domain 2"/>
    <property type="match status" value="1"/>
</dbReference>
<evidence type="ECO:0000256" key="10">
    <source>
        <dbReference type="ARBA" id="ARBA00048523"/>
    </source>
</evidence>
<dbReference type="GO" id="GO:0016787">
    <property type="term" value="F:hydrolase activity"/>
    <property type="evidence" value="ECO:0007669"/>
    <property type="project" value="UniProtKB-KW"/>
</dbReference>
<evidence type="ECO:0000256" key="5">
    <source>
        <dbReference type="ARBA" id="ARBA00022723"/>
    </source>
</evidence>
<comment type="pathway">
    <text evidence="2">Amino-acid biosynthesis; L-serine biosynthesis; L-serine from 3-phospho-D-glycerate: step 3/3.</text>
</comment>
<dbReference type="EMBL" id="CAKLDI010000001">
    <property type="protein sequence ID" value="CAH0534703.1"/>
    <property type="molecule type" value="Genomic_DNA"/>
</dbReference>
<keyword evidence="8" id="KW-0718">Serine biosynthesis</keyword>
<evidence type="ECO:0000256" key="6">
    <source>
        <dbReference type="ARBA" id="ARBA00022801"/>
    </source>
</evidence>
<evidence type="ECO:0000256" key="9">
    <source>
        <dbReference type="ARBA" id="ARBA00048138"/>
    </source>
</evidence>
<protein>
    <recommendedName>
        <fullName evidence="3">phosphoserine phosphatase</fullName>
        <ecNumber evidence="3">3.1.3.3</ecNumber>
    </recommendedName>
</protein>
<dbReference type="Gene3D" id="3.40.50.1000">
    <property type="entry name" value="HAD superfamily/HAD-like"/>
    <property type="match status" value="1"/>
</dbReference>
<gene>
    <name evidence="11" type="primary">serB</name>
    <name evidence="11" type="ORF">VST7929_02653</name>
</gene>
<sequence length="201" mass="22559">MNDIFCFDLDGTITTTELLPLIATEVDLMHEFNVLTRLTMDGVIPFEDSMRLRCAILRSIPITTVQKIVASVPLFDGVVEFIKSRPDVCYIVTGNLDVWVRLIHEKIGCGLYSSIALANDNVLASVEYIMHKSDPINDLRCKYPNSRIISIGDGYNDIPMFESSDVNISCGLVHEPHASLINVSDYIVYDERALCRVLNML</sequence>
<dbReference type="Pfam" id="PF12710">
    <property type="entry name" value="HAD"/>
    <property type="match status" value="1"/>
</dbReference>
<dbReference type="RefSeq" id="WP_237467734.1">
    <property type="nucleotide sequence ID" value="NZ_CAKLDI010000001.1"/>
</dbReference>
<dbReference type="NCBIfam" id="TIGR01488">
    <property type="entry name" value="HAD-SF-IB"/>
    <property type="match status" value="1"/>
</dbReference>